<dbReference type="AlphaFoldDB" id="A0A095U4N8"/>
<dbReference type="EMBL" id="JRHH01000001">
    <property type="protein sequence ID" value="KGD69583.1"/>
    <property type="molecule type" value="Genomic_DNA"/>
</dbReference>
<reference evidence="2 3" key="1">
    <citation type="submission" date="2014-09" db="EMBL/GenBank/DDBJ databases">
        <title>Whole Genome Shotgun of Flavobacterium aquatile LMG 4008.</title>
        <authorList>
            <person name="Gale A.N."/>
            <person name="Pipes S.E."/>
            <person name="Newman J.D."/>
        </authorList>
    </citation>
    <scope>NUCLEOTIDE SEQUENCE [LARGE SCALE GENOMIC DNA]</scope>
    <source>
        <strain evidence="2 3">LMG 4008</strain>
    </source>
</reference>
<feature type="transmembrane region" description="Helical" evidence="1">
    <location>
        <begin position="7"/>
        <end position="24"/>
    </location>
</feature>
<keyword evidence="1" id="KW-0472">Membrane</keyword>
<evidence type="ECO:0000256" key="1">
    <source>
        <dbReference type="SAM" id="Phobius"/>
    </source>
</evidence>
<sequence length="254" mass="29945">MRKNEIIYLLLGIVLLFTSVYLFTRPAIFSDFDLTKTGPIGDTIGGITAPLINLIGAYLVYISFKAQVSANKIQLDTLSTERIRYERENNFQMQVNHFNEIKNAVNNLEFIIDSKTIYDFSGERTYRDPVNYKGINALNEFTKRLNRYNFRDEIYDLYGMLLNFEFILLTINELLENVDRQILFVEDKKYFFKNINIYFDSFILPFAITISKSDRLENYDIDKIENLTNLVASKVLKFKKQIEDQKRENQNNLH</sequence>
<name>A0A095U4N8_9FLAO</name>
<protein>
    <submittedName>
        <fullName evidence="2">Uncharacterized protein</fullName>
    </submittedName>
</protein>
<keyword evidence="3" id="KW-1185">Reference proteome</keyword>
<keyword evidence="1" id="KW-1133">Transmembrane helix</keyword>
<organism evidence="2 3">
    <name type="scientific">Flavobacterium aquatile LMG 4008 = ATCC 11947</name>
    <dbReference type="NCBI Taxonomy" id="1453498"/>
    <lineage>
        <taxon>Bacteria</taxon>
        <taxon>Pseudomonadati</taxon>
        <taxon>Bacteroidota</taxon>
        <taxon>Flavobacteriia</taxon>
        <taxon>Flavobacteriales</taxon>
        <taxon>Flavobacteriaceae</taxon>
        <taxon>Flavobacterium</taxon>
    </lineage>
</organism>
<dbReference type="eggNOG" id="ENOG5032FFZ">
    <property type="taxonomic scope" value="Bacteria"/>
</dbReference>
<dbReference type="Proteomes" id="UP000029554">
    <property type="component" value="Unassembled WGS sequence"/>
</dbReference>
<dbReference type="RefSeq" id="WP_035123909.1">
    <property type="nucleotide sequence ID" value="NZ_JRHH01000001.1"/>
</dbReference>
<comment type="caution">
    <text evidence="2">The sequence shown here is derived from an EMBL/GenBank/DDBJ whole genome shotgun (WGS) entry which is preliminary data.</text>
</comment>
<dbReference type="STRING" id="1453498.LG45_02140"/>
<keyword evidence="1" id="KW-0812">Transmembrane</keyword>
<dbReference type="OrthoDB" id="6678638at2"/>
<feature type="transmembrane region" description="Helical" evidence="1">
    <location>
        <begin position="44"/>
        <end position="64"/>
    </location>
</feature>
<accession>A0A095U4N8</accession>
<gene>
    <name evidence="2" type="ORF">LG45_02140</name>
</gene>
<evidence type="ECO:0000313" key="3">
    <source>
        <dbReference type="Proteomes" id="UP000029554"/>
    </source>
</evidence>
<evidence type="ECO:0000313" key="2">
    <source>
        <dbReference type="EMBL" id="KGD69583.1"/>
    </source>
</evidence>
<proteinExistence type="predicted"/>